<reference evidence="13" key="2">
    <citation type="journal article" date="2023" name="IMA Fungus">
        <title>Comparative genomic study of the Penicillium genus elucidates a diverse pangenome and 15 lateral gene transfer events.</title>
        <authorList>
            <person name="Petersen C."/>
            <person name="Sorensen T."/>
            <person name="Nielsen M.R."/>
            <person name="Sondergaard T.E."/>
            <person name="Sorensen J.L."/>
            <person name="Fitzpatrick D.A."/>
            <person name="Frisvad J.C."/>
            <person name="Nielsen K.L."/>
        </authorList>
    </citation>
    <scope>NUCLEOTIDE SEQUENCE</scope>
    <source>
        <strain evidence="13">IBT 15544</strain>
    </source>
</reference>
<dbReference type="PROSITE" id="PS51194">
    <property type="entry name" value="HELICASE_CTER"/>
    <property type="match status" value="1"/>
</dbReference>
<organism evidence="13 14">
    <name type="scientific">Penicillium cinerascens</name>
    <dbReference type="NCBI Taxonomy" id="70096"/>
    <lineage>
        <taxon>Eukaryota</taxon>
        <taxon>Fungi</taxon>
        <taxon>Dikarya</taxon>
        <taxon>Ascomycota</taxon>
        <taxon>Pezizomycotina</taxon>
        <taxon>Eurotiomycetes</taxon>
        <taxon>Eurotiomycetidae</taxon>
        <taxon>Eurotiales</taxon>
        <taxon>Aspergillaceae</taxon>
        <taxon>Penicillium</taxon>
    </lineage>
</organism>
<dbReference type="CDD" id="cd18791">
    <property type="entry name" value="SF2_C_RHA"/>
    <property type="match status" value="1"/>
</dbReference>
<evidence type="ECO:0000256" key="6">
    <source>
        <dbReference type="ARBA" id="ARBA00022840"/>
    </source>
</evidence>
<dbReference type="PANTHER" id="PTHR18934:SF91">
    <property type="entry name" value="PRE-MRNA-SPLICING FACTOR ATP-DEPENDENT RNA HELICASE PRP16"/>
    <property type="match status" value="1"/>
</dbReference>
<dbReference type="InterPro" id="IPR014001">
    <property type="entry name" value="Helicase_ATP-bd"/>
</dbReference>
<feature type="compositionally biased region" description="Basic and acidic residues" evidence="10">
    <location>
        <begin position="109"/>
        <end position="121"/>
    </location>
</feature>
<feature type="region of interest" description="Disordered" evidence="10">
    <location>
        <begin position="1"/>
        <end position="34"/>
    </location>
</feature>
<keyword evidence="3" id="KW-0547">Nucleotide-binding</keyword>
<dbReference type="InterPro" id="IPR002464">
    <property type="entry name" value="DNA/RNA_helicase_DEAH_CS"/>
</dbReference>
<proteinExistence type="inferred from homology"/>
<gene>
    <name evidence="13" type="ORF">N7498_001262</name>
</gene>
<keyword evidence="4" id="KW-0378">Hydrolase</keyword>
<comment type="caution">
    <text evidence="13">The sequence shown here is derived from an EMBL/GenBank/DDBJ whole genome shotgun (WGS) entry which is preliminary data.</text>
</comment>
<dbReference type="InterPro" id="IPR027417">
    <property type="entry name" value="P-loop_NTPase"/>
</dbReference>
<protein>
    <recommendedName>
        <fullName evidence="1">RNA helicase</fullName>
        <ecNumber evidence="1">3.6.4.13</ecNumber>
    </recommendedName>
</protein>
<feature type="region of interest" description="Disordered" evidence="10">
    <location>
        <begin position="100"/>
        <end position="128"/>
    </location>
</feature>
<dbReference type="FunFam" id="3.40.50.300:FF:000313">
    <property type="entry name" value="Pre-mRNA-splicing factor ATP-dependent RNA helicase PRP16"/>
    <property type="match status" value="1"/>
</dbReference>
<evidence type="ECO:0000256" key="7">
    <source>
        <dbReference type="ARBA" id="ARBA00023187"/>
    </source>
</evidence>
<dbReference type="Pfam" id="PF04408">
    <property type="entry name" value="WHD_HA2"/>
    <property type="match status" value="1"/>
</dbReference>
<evidence type="ECO:0000313" key="13">
    <source>
        <dbReference type="EMBL" id="KAJ5219163.1"/>
    </source>
</evidence>
<dbReference type="GO" id="GO:0008380">
    <property type="term" value="P:RNA splicing"/>
    <property type="evidence" value="ECO:0007669"/>
    <property type="project" value="UniProtKB-KW"/>
</dbReference>
<feature type="compositionally biased region" description="Basic residues" evidence="10">
    <location>
        <begin position="858"/>
        <end position="868"/>
    </location>
</feature>
<dbReference type="SMART" id="SM00487">
    <property type="entry name" value="DEXDc"/>
    <property type="match status" value="1"/>
</dbReference>
<evidence type="ECO:0000256" key="5">
    <source>
        <dbReference type="ARBA" id="ARBA00022806"/>
    </source>
</evidence>
<feature type="domain" description="Helicase C-terminal" evidence="12">
    <location>
        <begin position="385"/>
        <end position="560"/>
    </location>
</feature>
<accession>A0A9W9NG62</accession>
<evidence type="ECO:0000256" key="2">
    <source>
        <dbReference type="ARBA" id="ARBA00022664"/>
    </source>
</evidence>
<dbReference type="EC" id="3.6.4.13" evidence="1"/>
<dbReference type="Pfam" id="PF07717">
    <property type="entry name" value="OB_NTP_bind"/>
    <property type="match status" value="1"/>
</dbReference>
<dbReference type="PROSITE" id="PS00690">
    <property type="entry name" value="DEAH_ATP_HELICASE"/>
    <property type="match status" value="1"/>
</dbReference>
<comment type="catalytic activity">
    <reaction evidence="9">
        <text>ATP + H2O = ADP + phosphate + H(+)</text>
        <dbReference type="Rhea" id="RHEA:13065"/>
        <dbReference type="ChEBI" id="CHEBI:15377"/>
        <dbReference type="ChEBI" id="CHEBI:15378"/>
        <dbReference type="ChEBI" id="CHEBI:30616"/>
        <dbReference type="ChEBI" id="CHEBI:43474"/>
        <dbReference type="ChEBI" id="CHEBI:456216"/>
        <dbReference type="EC" id="3.6.4.13"/>
    </reaction>
</comment>
<evidence type="ECO:0000256" key="9">
    <source>
        <dbReference type="ARBA" id="ARBA00047984"/>
    </source>
</evidence>
<dbReference type="GO" id="GO:0003723">
    <property type="term" value="F:RNA binding"/>
    <property type="evidence" value="ECO:0007669"/>
    <property type="project" value="TreeGrafter"/>
</dbReference>
<dbReference type="FunFam" id="1.10.10.2130:FF:000001">
    <property type="entry name" value="Pre-mRNA-splicing factor ATP-dependent RNA helicase"/>
    <property type="match status" value="1"/>
</dbReference>
<evidence type="ECO:0000259" key="11">
    <source>
        <dbReference type="PROSITE" id="PS51192"/>
    </source>
</evidence>
<feature type="compositionally biased region" description="Basic and acidic residues" evidence="10">
    <location>
        <begin position="825"/>
        <end position="853"/>
    </location>
</feature>
<dbReference type="InterPro" id="IPR001650">
    <property type="entry name" value="Helicase_C-like"/>
</dbReference>
<dbReference type="InterPro" id="IPR007502">
    <property type="entry name" value="Helicase-assoc_dom"/>
</dbReference>
<keyword evidence="2" id="KW-0507">mRNA processing</keyword>
<dbReference type="SUPFAM" id="SSF52540">
    <property type="entry name" value="P-loop containing nucleoside triphosphate hydrolases"/>
    <property type="match status" value="1"/>
</dbReference>
<dbReference type="SMART" id="SM00847">
    <property type="entry name" value="HA2"/>
    <property type="match status" value="1"/>
</dbReference>
<evidence type="ECO:0000256" key="10">
    <source>
        <dbReference type="SAM" id="MobiDB-lite"/>
    </source>
</evidence>
<keyword evidence="6" id="KW-0067">ATP-binding</keyword>
<dbReference type="GO" id="GO:0034458">
    <property type="term" value="F:3'-5' RNA helicase activity"/>
    <property type="evidence" value="ECO:0007669"/>
    <property type="project" value="TreeGrafter"/>
</dbReference>
<dbReference type="EMBL" id="JAPQKR010000004">
    <property type="protein sequence ID" value="KAJ5219163.1"/>
    <property type="molecule type" value="Genomic_DNA"/>
</dbReference>
<evidence type="ECO:0000259" key="12">
    <source>
        <dbReference type="PROSITE" id="PS51194"/>
    </source>
</evidence>
<evidence type="ECO:0000256" key="1">
    <source>
        <dbReference type="ARBA" id="ARBA00012552"/>
    </source>
</evidence>
<sequence>MARDEMGPPAKRQKSSGNLPPQLRDAKRKDIDNWETNRMLTSGVAQRRDFDGDFMPEDEEATRVHLLVHDLRPPFLDGRTIFTKQLEPISAIRDPQSDMAVFSRKGSKVVRERRQQRERQKQAQQATSMAGTALGNLTGVNEDEGDSAVAVPVEEVYKGGGNKFAQHLKKEGGASSFSKSKTLREQREYLPAFAVREDLLRVIRDNQVVVVVGETGSGKTTQLTQFLHEDGYSKLGMIGCTQPRRVAAMSVAKRVSEEMEVDLGGEVGYAIRFEDCTSDKTVIKYMTDGVLLRESLVQQDLDKYSCIIMDEAHERALNTDVLMGLLKKVLARRRDLKLIVTSATMNSERFSRFYGGAPEFIIPGRTFPVDLHFSRTPCEDYVDSAVKQVLAIHVSQGPGDILVFMTGQEDIESTCELVDDRLKLLNDPPKLSILPIYSQMPAEQQARIFERADAGVRKVIVATNIAETSLTVDGIMYVVDSGYSKLKVYNPRMGMDTLQITPISQANANQRSGRAGRTGPGKAYRLYTETAYKNELYIQTIPEIQRTSLANTVLLLKSLGVKDLLDFDFMDPPPQETISTSLFELWALGALDNLGELTHLGRRMTPFPMDPPLSPSSSSLLRRNTIPSVFYRPKERQEESDSAREKFFVPESDHLTLLHVYTQWKSNGYSDAWCTRHFLHGKSLRRAKEVRDQLQDIMTVQKMPLTSCGTDWDVIRKCICSGFYHQAARVKGIGEFINLRTSVTMALHPTSALYGLGYVPEYVVYHELILTAKEYMSTVTAVDPHWLAELGGVFYSVKEKGYSQRDRRVTELEFNKRMDIEAQMAADRERAAAQKAREEERNDPTRRKTEVEVGGKSAVRRPVVKRPGKVGGLTASSSSRPGAGGGSVVKKPTIPRRPGRTF</sequence>
<dbReference type="InterPro" id="IPR048333">
    <property type="entry name" value="HA2_WH"/>
</dbReference>
<evidence type="ECO:0000256" key="3">
    <source>
        <dbReference type="ARBA" id="ARBA00022741"/>
    </source>
</evidence>
<comment type="similarity">
    <text evidence="8">Belongs to the DEAD box helicase family. DEAH subfamily. PRP16 sub-subfamily.</text>
</comment>
<reference evidence="13" key="1">
    <citation type="submission" date="2022-12" db="EMBL/GenBank/DDBJ databases">
        <authorList>
            <person name="Petersen C."/>
        </authorList>
    </citation>
    <scope>NUCLEOTIDE SEQUENCE</scope>
    <source>
        <strain evidence="13">IBT 15544</strain>
    </source>
</reference>
<dbReference type="GO" id="GO:0016787">
    <property type="term" value="F:hydrolase activity"/>
    <property type="evidence" value="ECO:0007669"/>
    <property type="project" value="UniProtKB-KW"/>
</dbReference>
<dbReference type="PROSITE" id="PS51192">
    <property type="entry name" value="HELICASE_ATP_BIND_1"/>
    <property type="match status" value="1"/>
</dbReference>
<dbReference type="AlphaFoldDB" id="A0A9W9NG62"/>
<dbReference type="GO" id="GO:0005681">
    <property type="term" value="C:spliceosomal complex"/>
    <property type="evidence" value="ECO:0007669"/>
    <property type="project" value="UniProtKB-ARBA"/>
</dbReference>
<dbReference type="InterPro" id="IPR042035">
    <property type="entry name" value="DEAH_win-hel_dom"/>
</dbReference>
<dbReference type="Proteomes" id="UP001150904">
    <property type="component" value="Unassembled WGS sequence"/>
</dbReference>
<keyword evidence="7" id="KW-0508">mRNA splicing</keyword>
<dbReference type="OrthoDB" id="10253254at2759"/>
<name>A0A9W9NG62_9EURO</name>
<feature type="compositionally biased region" description="Basic residues" evidence="10">
    <location>
        <begin position="893"/>
        <end position="902"/>
    </location>
</feature>
<dbReference type="InterPro" id="IPR011709">
    <property type="entry name" value="DEAD-box_helicase_OB_fold"/>
</dbReference>
<dbReference type="GeneID" id="83175625"/>
<dbReference type="InterPro" id="IPR011545">
    <property type="entry name" value="DEAD/DEAH_box_helicase_dom"/>
</dbReference>
<dbReference type="RefSeq" id="XP_058313736.1">
    <property type="nucleotide sequence ID" value="XM_058448325.1"/>
</dbReference>
<dbReference type="GO" id="GO:0005524">
    <property type="term" value="F:ATP binding"/>
    <property type="evidence" value="ECO:0007669"/>
    <property type="project" value="UniProtKB-KW"/>
</dbReference>
<feature type="domain" description="Helicase ATP-binding" evidence="11">
    <location>
        <begin position="200"/>
        <end position="363"/>
    </location>
</feature>
<dbReference type="GO" id="GO:0006397">
    <property type="term" value="P:mRNA processing"/>
    <property type="evidence" value="ECO:0007669"/>
    <property type="project" value="UniProtKB-KW"/>
</dbReference>
<dbReference type="FunFam" id="3.40.50.300:FF:000007">
    <property type="entry name" value="Pre-mRNA-splicing factor ATP-dependent RNA helicase"/>
    <property type="match status" value="1"/>
</dbReference>
<evidence type="ECO:0000256" key="4">
    <source>
        <dbReference type="ARBA" id="ARBA00022801"/>
    </source>
</evidence>
<keyword evidence="14" id="KW-1185">Reference proteome</keyword>
<feature type="region of interest" description="Disordered" evidence="10">
    <location>
        <begin position="825"/>
        <end position="902"/>
    </location>
</feature>
<keyword evidence="5" id="KW-0347">Helicase</keyword>
<dbReference type="PANTHER" id="PTHR18934">
    <property type="entry name" value="ATP-DEPENDENT RNA HELICASE"/>
    <property type="match status" value="1"/>
</dbReference>
<dbReference type="SMART" id="SM00490">
    <property type="entry name" value="HELICc"/>
    <property type="match status" value="1"/>
</dbReference>
<dbReference type="Gene3D" id="3.40.50.300">
    <property type="entry name" value="P-loop containing nucleotide triphosphate hydrolases"/>
    <property type="match status" value="2"/>
</dbReference>
<dbReference type="Gene3D" id="1.10.10.2130">
    <property type="entry name" value="DEAH helicase family, winged-helix domain"/>
    <property type="match status" value="1"/>
</dbReference>
<evidence type="ECO:0000313" key="14">
    <source>
        <dbReference type="Proteomes" id="UP001150904"/>
    </source>
</evidence>
<dbReference type="Pfam" id="PF00271">
    <property type="entry name" value="Helicase_C"/>
    <property type="match status" value="1"/>
</dbReference>
<evidence type="ECO:0000256" key="8">
    <source>
        <dbReference type="ARBA" id="ARBA00038040"/>
    </source>
</evidence>
<dbReference type="Pfam" id="PF00270">
    <property type="entry name" value="DEAD"/>
    <property type="match status" value="1"/>
</dbReference>